<evidence type="ECO:0000313" key="2">
    <source>
        <dbReference type="Proteomes" id="UP000321393"/>
    </source>
</evidence>
<dbReference type="Proteomes" id="UP000321393">
    <property type="component" value="Unassembled WGS sequence"/>
</dbReference>
<comment type="caution">
    <text evidence="1">The sequence shown here is derived from an EMBL/GenBank/DDBJ whole genome shotgun (WGS) entry which is preliminary data.</text>
</comment>
<sequence length="219" mass="25474">MESWFSYVQFSNERFSKCIWDVPKVKDVQDQQLNVLEIIGDHRVANDIVVDTLCRLDVDPTVMERPIDKTISLRIVRFSSTIGVLNQDTFPVRFLKWTDVTLEYIELAKGDLQEQLSMNRVDRANNPTTIVAASSRFYNNSRSLLNNEGCNRVRLGWVRRHFQLNPYFRVIWVGNPNNPIKFSTQPNPTRKIWVGLSGCRNLKAEETDEEDDHQMVVGR</sequence>
<accession>A0A5A7SHW8</accession>
<organism evidence="1 2">
    <name type="scientific">Cucumis melo var. makuwa</name>
    <name type="common">Oriental melon</name>
    <dbReference type="NCBI Taxonomy" id="1194695"/>
    <lineage>
        <taxon>Eukaryota</taxon>
        <taxon>Viridiplantae</taxon>
        <taxon>Streptophyta</taxon>
        <taxon>Embryophyta</taxon>
        <taxon>Tracheophyta</taxon>
        <taxon>Spermatophyta</taxon>
        <taxon>Magnoliopsida</taxon>
        <taxon>eudicotyledons</taxon>
        <taxon>Gunneridae</taxon>
        <taxon>Pentapetalae</taxon>
        <taxon>rosids</taxon>
        <taxon>fabids</taxon>
        <taxon>Cucurbitales</taxon>
        <taxon>Cucurbitaceae</taxon>
        <taxon>Benincaseae</taxon>
        <taxon>Cucumis</taxon>
    </lineage>
</organism>
<proteinExistence type="predicted"/>
<evidence type="ECO:0000313" key="1">
    <source>
        <dbReference type="EMBL" id="KAA0025758.1"/>
    </source>
</evidence>
<dbReference type="EMBL" id="SSTE01023081">
    <property type="protein sequence ID" value="KAA0025758.1"/>
    <property type="molecule type" value="Genomic_DNA"/>
</dbReference>
<dbReference type="AlphaFoldDB" id="A0A5A7SHW8"/>
<reference evidence="1 2" key="1">
    <citation type="submission" date="2019-08" db="EMBL/GenBank/DDBJ databases">
        <title>Draft genome sequences of two oriental melons (Cucumis melo L. var makuwa).</title>
        <authorList>
            <person name="Kwon S.-Y."/>
        </authorList>
    </citation>
    <scope>NUCLEOTIDE SEQUENCE [LARGE SCALE GENOMIC DNA]</scope>
    <source>
        <strain evidence="2">cv. SW 3</strain>
        <tissue evidence="1">Leaf</tissue>
    </source>
</reference>
<name>A0A5A7SHW8_CUCMM</name>
<protein>
    <submittedName>
        <fullName evidence="1">CACTA en-spm transposon protein</fullName>
    </submittedName>
</protein>
<gene>
    <name evidence="1" type="ORF">E6C27_scaffold653G00510</name>
</gene>